<feature type="signal peptide" evidence="8">
    <location>
        <begin position="1"/>
        <end position="23"/>
    </location>
</feature>
<evidence type="ECO:0000313" key="10">
    <source>
        <dbReference type="EMBL" id="TDR72981.1"/>
    </source>
</evidence>
<evidence type="ECO:0000259" key="9">
    <source>
        <dbReference type="PROSITE" id="PS50198"/>
    </source>
</evidence>
<gene>
    <name evidence="10" type="ORF">DFP86_11512</name>
</gene>
<dbReference type="InterPro" id="IPR000297">
    <property type="entry name" value="PPIase_PpiC"/>
</dbReference>
<dbReference type="PROSITE" id="PS50198">
    <property type="entry name" value="PPIC_PPIASE_2"/>
    <property type="match status" value="1"/>
</dbReference>
<keyword evidence="5 7" id="KW-0697">Rotamase</keyword>
<dbReference type="EC" id="5.2.1.8" evidence="3"/>
<proteinExistence type="inferred from homology"/>
<keyword evidence="6 7" id="KW-0413">Isomerase</keyword>
<dbReference type="InterPro" id="IPR027304">
    <property type="entry name" value="Trigger_fact/SurA_dom_sf"/>
</dbReference>
<evidence type="ECO:0000256" key="8">
    <source>
        <dbReference type="SAM" id="SignalP"/>
    </source>
</evidence>
<dbReference type="EMBL" id="SNZP01000015">
    <property type="protein sequence ID" value="TDR72981.1"/>
    <property type="molecule type" value="Genomic_DNA"/>
</dbReference>
<comment type="caution">
    <text evidence="10">The sequence shown here is derived from an EMBL/GenBank/DDBJ whole genome shotgun (WGS) entry which is preliminary data.</text>
</comment>
<evidence type="ECO:0000256" key="1">
    <source>
        <dbReference type="ARBA" id="ARBA00000971"/>
    </source>
</evidence>
<dbReference type="Pfam" id="PF13145">
    <property type="entry name" value="Rotamase_2"/>
    <property type="match status" value="1"/>
</dbReference>
<feature type="domain" description="PpiC" evidence="9">
    <location>
        <begin position="134"/>
        <end position="224"/>
    </location>
</feature>
<evidence type="ECO:0000256" key="2">
    <source>
        <dbReference type="ARBA" id="ARBA00007656"/>
    </source>
</evidence>
<protein>
    <recommendedName>
        <fullName evidence="3">peptidylprolyl isomerase</fullName>
        <ecNumber evidence="3">5.2.1.8</ecNumber>
    </recommendedName>
</protein>
<dbReference type="Gene3D" id="3.10.50.40">
    <property type="match status" value="1"/>
</dbReference>
<dbReference type="SUPFAM" id="SSF54534">
    <property type="entry name" value="FKBP-like"/>
    <property type="match status" value="1"/>
</dbReference>
<organism evidence="10 11">
    <name type="scientific">Paludibacterium purpuratum</name>
    <dbReference type="NCBI Taxonomy" id="1144873"/>
    <lineage>
        <taxon>Bacteria</taxon>
        <taxon>Pseudomonadati</taxon>
        <taxon>Pseudomonadota</taxon>
        <taxon>Betaproteobacteria</taxon>
        <taxon>Neisseriales</taxon>
        <taxon>Chromobacteriaceae</taxon>
        <taxon>Paludibacterium</taxon>
    </lineage>
</organism>
<keyword evidence="4 8" id="KW-0732">Signal</keyword>
<dbReference type="GO" id="GO:0003755">
    <property type="term" value="F:peptidyl-prolyl cis-trans isomerase activity"/>
    <property type="evidence" value="ECO:0007669"/>
    <property type="project" value="UniProtKB-KW"/>
</dbReference>
<dbReference type="AlphaFoldDB" id="A0A4R7AYH4"/>
<dbReference type="PANTHER" id="PTHR47245">
    <property type="entry name" value="PEPTIDYLPROLYL ISOMERASE"/>
    <property type="match status" value="1"/>
</dbReference>
<dbReference type="OrthoDB" id="14196at2"/>
<dbReference type="InterPro" id="IPR046357">
    <property type="entry name" value="PPIase_dom_sf"/>
</dbReference>
<keyword evidence="11" id="KW-1185">Reference proteome</keyword>
<evidence type="ECO:0000256" key="6">
    <source>
        <dbReference type="ARBA" id="ARBA00023235"/>
    </source>
</evidence>
<dbReference type="Pfam" id="PF13624">
    <property type="entry name" value="SurA_N_3"/>
    <property type="match status" value="1"/>
</dbReference>
<dbReference type="RefSeq" id="WP_133683188.1">
    <property type="nucleotide sequence ID" value="NZ_SNZP01000015.1"/>
</dbReference>
<evidence type="ECO:0000256" key="5">
    <source>
        <dbReference type="ARBA" id="ARBA00023110"/>
    </source>
</evidence>
<comment type="catalytic activity">
    <reaction evidence="1">
        <text>[protein]-peptidylproline (omega=180) = [protein]-peptidylproline (omega=0)</text>
        <dbReference type="Rhea" id="RHEA:16237"/>
        <dbReference type="Rhea" id="RHEA-COMP:10747"/>
        <dbReference type="Rhea" id="RHEA-COMP:10748"/>
        <dbReference type="ChEBI" id="CHEBI:83833"/>
        <dbReference type="ChEBI" id="CHEBI:83834"/>
        <dbReference type="EC" id="5.2.1.8"/>
    </reaction>
</comment>
<sequence length="263" mass="28346">MKLNKLASLLIAASICLPSLAMAESIAVVNGTSIDKSKVDQVIAQIVKNSNGQAQDTPALREKIKNSLINQELMLQEAKRRGLDKTSEVQDQVAQATNGILQEALAADIVKQHPVDDAAIKTRYDAFAAKVNGSTDMHLQQIVVSSEADAKKVVADLKKPGTRFEQLAKTRSIDPAAKESGGEMGILNSANMPPVLVDAVKNLKAGQVAVLSSGNIWHVVKLVESRPAKPAPLEQLKPQIARQLQEEQIEQAVTDLRNKAKIQ</sequence>
<comment type="similarity">
    <text evidence="2">Belongs to the PpiC/parvulin rotamase family.</text>
</comment>
<dbReference type="InterPro" id="IPR050245">
    <property type="entry name" value="PrsA_foldase"/>
</dbReference>
<dbReference type="SUPFAM" id="SSF109998">
    <property type="entry name" value="Triger factor/SurA peptide-binding domain-like"/>
    <property type="match status" value="1"/>
</dbReference>
<accession>A0A4R7AYH4</accession>
<evidence type="ECO:0000256" key="3">
    <source>
        <dbReference type="ARBA" id="ARBA00013194"/>
    </source>
</evidence>
<reference evidence="10 11" key="1">
    <citation type="submission" date="2019-03" db="EMBL/GenBank/DDBJ databases">
        <title>Genomic Encyclopedia of Type Strains, Phase III (KMG-III): the genomes of soil and plant-associated and newly described type strains.</title>
        <authorList>
            <person name="Whitman W."/>
        </authorList>
    </citation>
    <scope>NUCLEOTIDE SEQUENCE [LARGE SCALE GENOMIC DNA]</scope>
    <source>
        <strain evidence="10 11">CECT 8976</strain>
    </source>
</reference>
<name>A0A4R7AYH4_9NEIS</name>
<evidence type="ECO:0000256" key="4">
    <source>
        <dbReference type="ARBA" id="ARBA00022729"/>
    </source>
</evidence>
<evidence type="ECO:0000256" key="7">
    <source>
        <dbReference type="PROSITE-ProRule" id="PRU00278"/>
    </source>
</evidence>
<dbReference type="PANTHER" id="PTHR47245:SF1">
    <property type="entry name" value="FOLDASE PROTEIN PRSA"/>
    <property type="match status" value="1"/>
</dbReference>
<evidence type="ECO:0000313" key="11">
    <source>
        <dbReference type="Proteomes" id="UP000295611"/>
    </source>
</evidence>
<dbReference type="Proteomes" id="UP000295611">
    <property type="component" value="Unassembled WGS sequence"/>
</dbReference>
<feature type="chain" id="PRO_5021006394" description="peptidylprolyl isomerase" evidence="8">
    <location>
        <begin position="24"/>
        <end position="263"/>
    </location>
</feature>
<dbReference type="Gene3D" id="1.10.8.1040">
    <property type="match status" value="1"/>
</dbReference>